<gene>
    <name evidence="2" type="ORF">UFOVP1191_96</name>
    <name evidence="3" type="ORF">UFOVP1252_82</name>
    <name evidence="1" type="ORF">UFOVP529_38</name>
</gene>
<evidence type="ECO:0000313" key="1">
    <source>
        <dbReference type="EMBL" id="CAB4148944.1"/>
    </source>
</evidence>
<dbReference type="EMBL" id="LR797158">
    <property type="protein sequence ID" value="CAB4190717.1"/>
    <property type="molecule type" value="Genomic_DNA"/>
</dbReference>
<accession>A0A6J5R8M3</accession>
<protein>
    <submittedName>
        <fullName evidence="2">Uncharacterized protein</fullName>
    </submittedName>
</protein>
<sequence length="154" mass="16177">MNQHTDRVLAAMVAARGRIVRIAYHALPATEADRAARARSVAKRATTGAMIARVKHTDTGADGGAIVTLAGRYDRNYANGAGYAVSKQGNDTIMAILSAPAEHTIDGALVPTACPNAGIVGTACESLAPRHGHRSLRTERILSIACGDENLYTR</sequence>
<evidence type="ECO:0000313" key="3">
    <source>
        <dbReference type="EMBL" id="CAB4194480.1"/>
    </source>
</evidence>
<evidence type="ECO:0000313" key="2">
    <source>
        <dbReference type="EMBL" id="CAB4190717.1"/>
    </source>
</evidence>
<name>A0A6J5R8M3_9CAUD</name>
<dbReference type="EMBL" id="LR797211">
    <property type="protein sequence ID" value="CAB4194480.1"/>
    <property type="molecule type" value="Genomic_DNA"/>
</dbReference>
<organism evidence="2">
    <name type="scientific">uncultured Caudovirales phage</name>
    <dbReference type="NCBI Taxonomy" id="2100421"/>
    <lineage>
        <taxon>Viruses</taxon>
        <taxon>Duplodnaviria</taxon>
        <taxon>Heunggongvirae</taxon>
        <taxon>Uroviricota</taxon>
        <taxon>Caudoviricetes</taxon>
        <taxon>Peduoviridae</taxon>
        <taxon>Maltschvirus</taxon>
        <taxon>Maltschvirus maltsch</taxon>
    </lineage>
</organism>
<reference evidence="2" key="1">
    <citation type="submission" date="2020-05" db="EMBL/GenBank/DDBJ databases">
        <authorList>
            <person name="Chiriac C."/>
            <person name="Salcher M."/>
            <person name="Ghai R."/>
            <person name="Kavagutti S V."/>
        </authorList>
    </citation>
    <scope>NUCLEOTIDE SEQUENCE</scope>
</reference>
<proteinExistence type="predicted"/>
<dbReference type="EMBL" id="LR796510">
    <property type="protein sequence ID" value="CAB4148944.1"/>
    <property type="molecule type" value="Genomic_DNA"/>
</dbReference>